<gene>
    <name evidence="1" type="ORF">QYT958_LOCUS45565</name>
</gene>
<dbReference type="Pfam" id="PF21240">
    <property type="entry name" value="Nup98_GLEBS"/>
    <property type="match status" value="1"/>
</dbReference>
<comment type="caution">
    <text evidence="1">The sequence shown here is derived from an EMBL/GenBank/DDBJ whole genome shotgun (WGS) entry which is preliminary data.</text>
</comment>
<name>A0A822EWK3_9BILA</name>
<feature type="non-terminal residue" evidence="1">
    <location>
        <position position="69"/>
    </location>
</feature>
<reference evidence="1" key="1">
    <citation type="submission" date="2021-02" db="EMBL/GenBank/DDBJ databases">
        <authorList>
            <person name="Nowell W R."/>
        </authorList>
    </citation>
    <scope>NUCLEOTIDE SEQUENCE</scope>
</reference>
<protein>
    <submittedName>
        <fullName evidence="1">Uncharacterized protein</fullName>
    </submittedName>
</protein>
<accession>A0A822EWK3</accession>
<dbReference type="AlphaFoldDB" id="A0A822EWK3"/>
<dbReference type="Proteomes" id="UP000663848">
    <property type="component" value="Unassembled WGS sequence"/>
</dbReference>
<proteinExistence type="predicted"/>
<dbReference type="Gene3D" id="1.10.10.2360">
    <property type="match status" value="1"/>
</dbReference>
<evidence type="ECO:0000313" key="1">
    <source>
        <dbReference type="EMBL" id="CAF5112875.1"/>
    </source>
</evidence>
<dbReference type="EMBL" id="CAJOBR010076394">
    <property type="protein sequence ID" value="CAF5112875.1"/>
    <property type="molecule type" value="Genomic_DNA"/>
</dbReference>
<sequence>MNRIFNVVFFSGGASPANTTLQHGSTGTGTIHKYDSVAGTDKVTKNGAQTQIRVKHCNICVMPVYEKKS</sequence>
<evidence type="ECO:0000313" key="2">
    <source>
        <dbReference type="Proteomes" id="UP000663848"/>
    </source>
</evidence>
<organism evidence="1 2">
    <name type="scientific">Rotaria socialis</name>
    <dbReference type="NCBI Taxonomy" id="392032"/>
    <lineage>
        <taxon>Eukaryota</taxon>
        <taxon>Metazoa</taxon>
        <taxon>Spiralia</taxon>
        <taxon>Gnathifera</taxon>
        <taxon>Rotifera</taxon>
        <taxon>Eurotatoria</taxon>
        <taxon>Bdelloidea</taxon>
        <taxon>Philodinida</taxon>
        <taxon>Philodinidae</taxon>
        <taxon>Rotaria</taxon>
    </lineage>
</organism>